<gene>
    <name evidence="1" type="ORF">A7A08_02658</name>
</gene>
<comment type="caution">
    <text evidence="1">The sequence shown here is derived from an EMBL/GenBank/DDBJ whole genome shotgun (WGS) entry which is preliminary data.</text>
</comment>
<accession>A0A1E2RWM5</accession>
<sequence length="186" mass="20500">MQTSAIDTKQLEAALTAVQRALAADVPPTTLSLKCLDVVIDHLREDGISETALQPLIDLKGLVDGKGTSSQKNRRKNYPPSDALLARVSAIIDLLVKAGYDESEAAQTLMRRLLAVGVQPPPQGGDARGWRRLLEWRSHLQHGLASIEAKTEYKDFTKELEEIPAGDRIKVVLDSNPWDRRQKKSG</sequence>
<proteinExistence type="predicted"/>
<organism evidence="1 2">
    <name type="scientific">Methyloligella halotolerans</name>
    <dbReference type="NCBI Taxonomy" id="1177755"/>
    <lineage>
        <taxon>Bacteria</taxon>
        <taxon>Pseudomonadati</taxon>
        <taxon>Pseudomonadota</taxon>
        <taxon>Alphaproteobacteria</taxon>
        <taxon>Hyphomicrobiales</taxon>
        <taxon>Hyphomicrobiaceae</taxon>
        <taxon>Methyloligella</taxon>
    </lineage>
</organism>
<dbReference type="EMBL" id="MASI01000007">
    <property type="protein sequence ID" value="ODA66535.1"/>
    <property type="molecule type" value="Genomic_DNA"/>
</dbReference>
<evidence type="ECO:0000313" key="2">
    <source>
        <dbReference type="Proteomes" id="UP000095087"/>
    </source>
</evidence>
<evidence type="ECO:0000313" key="1">
    <source>
        <dbReference type="EMBL" id="ODA66535.1"/>
    </source>
</evidence>
<dbReference type="Proteomes" id="UP000095087">
    <property type="component" value="Unassembled WGS sequence"/>
</dbReference>
<dbReference type="RefSeq" id="WP_069095822.1">
    <property type="nucleotide sequence ID" value="NZ_MASI01000007.1"/>
</dbReference>
<dbReference type="OrthoDB" id="8446595at2"/>
<dbReference type="AlphaFoldDB" id="A0A1E2RWM5"/>
<reference evidence="1 2" key="1">
    <citation type="submission" date="2016-07" db="EMBL/GenBank/DDBJ databases">
        <title>Draft genome sequence of Methyloligella halotolerans C2T (VKM B-2706T=CCUG 61687T=DSM 25045T), a halotolerant polyhydroxybutyrate accumulating methylotroph.</title>
        <authorList>
            <person name="Vasilenko O.V."/>
            <person name="Doronina N.V."/>
            <person name="Poroshina M.N."/>
            <person name="Tarlachkov S.V."/>
            <person name="Trotsenko Y.A."/>
        </authorList>
    </citation>
    <scope>NUCLEOTIDE SEQUENCE [LARGE SCALE GENOMIC DNA]</scope>
    <source>
        <strain evidence="1 2">VKM B-2706</strain>
    </source>
</reference>
<protein>
    <submittedName>
        <fullName evidence="1">Uncharacterized protein</fullName>
    </submittedName>
</protein>
<name>A0A1E2RWM5_9HYPH</name>
<keyword evidence="2" id="KW-1185">Reference proteome</keyword>